<evidence type="ECO:0000313" key="7">
    <source>
        <dbReference type="EMBL" id="PWA76363.1"/>
    </source>
</evidence>
<evidence type="ECO:0000256" key="3">
    <source>
        <dbReference type="ARBA" id="ARBA00023242"/>
    </source>
</evidence>
<dbReference type="InterPro" id="IPR038704">
    <property type="entry name" value="YEAST_sf"/>
</dbReference>
<evidence type="ECO:0000259" key="6">
    <source>
        <dbReference type="PROSITE" id="PS51037"/>
    </source>
</evidence>
<organism evidence="7 8">
    <name type="scientific">Artemisia annua</name>
    <name type="common">Sweet wormwood</name>
    <dbReference type="NCBI Taxonomy" id="35608"/>
    <lineage>
        <taxon>Eukaryota</taxon>
        <taxon>Viridiplantae</taxon>
        <taxon>Streptophyta</taxon>
        <taxon>Embryophyta</taxon>
        <taxon>Tracheophyta</taxon>
        <taxon>Spermatophyta</taxon>
        <taxon>Magnoliopsida</taxon>
        <taxon>eudicotyledons</taxon>
        <taxon>Gunneridae</taxon>
        <taxon>Pentapetalae</taxon>
        <taxon>asterids</taxon>
        <taxon>campanulids</taxon>
        <taxon>Asterales</taxon>
        <taxon>Asteraceae</taxon>
        <taxon>Asteroideae</taxon>
        <taxon>Anthemideae</taxon>
        <taxon>Artemisiinae</taxon>
        <taxon>Artemisia</taxon>
    </lineage>
</organism>
<dbReference type="PANTHER" id="PTHR47573:SF1">
    <property type="entry name" value="PROTEIN AF-9 HOMOLOG"/>
    <property type="match status" value="1"/>
</dbReference>
<gene>
    <name evidence="7" type="ORF">CTI12_AA235730</name>
</gene>
<keyword evidence="3 4" id="KW-0539">Nucleus</keyword>
<dbReference type="Gene3D" id="2.60.40.1970">
    <property type="entry name" value="YEATS domain"/>
    <property type="match status" value="1"/>
</dbReference>
<keyword evidence="8" id="KW-1185">Reference proteome</keyword>
<dbReference type="InterPro" id="IPR055129">
    <property type="entry name" value="YEATS_dom"/>
</dbReference>
<dbReference type="AlphaFoldDB" id="A0A2U1NS79"/>
<dbReference type="CDD" id="cd16910">
    <property type="entry name" value="YEATS_TFIID14_like"/>
    <property type="match status" value="1"/>
</dbReference>
<dbReference type="GO" id="GO:0005634">
    <property type="term" value="C:nucleus"/>
    <property type="evidence" value="ECO:0007669"/>
    <property type="project" value="UniProtKB-SubCell"/>
</dbReference>
<keyword evidence="2" id="KW-0804">Transcription</keyword>
<sequence length="301" mass="34401">MTGITLQNDQNDSHSHTVEEDSAQPQQIIVTEQQPKQEQDTKVACFVVCSFRHSSIIKDGRVRSSTKTIKDLEVSVPIVYGTISFWLGRKATETQSHSWTVYVRGPRNEDLGVVIKKVVFQLHPSFNNARRVIESPPFELTERGWGEFEIAISIFFHDDVCDKQINLFHNLKLYSEVEQGPLSTKKPVIVESYNEIVFPNPSDEFLARVVNHPSVIVPRLPTTLNLPPGNVFFHQRSPIEDVHEKKRGDTKDHPLGQYFNRFSEADELLKLAEARQQVQSHIVNIKRRLNMLEGSINTSYA</sequence>
<dbReference type="PROSITE" id="PS51037">
    <property type="entry name" value="YEATS"/>
    <property type="match status" value="1"/>
</dbReference>
<name>A0A2U1NS79_ARTAN</name>
<evidence type="ECO:0000256" key="2">
    <source>
        <dbReference type="ARBA" id="ARBA00023163"/>
    </source>
</evidence>
<dbReference type="GO" id="GO:0006355">
    <property type="term" value="P:regulation of DNA-templated transcription"/>
    <property type="evidence" value="ECO:0007669"/>
    <property type="project" value="InterPro"/>
</dbReference>
<evidence type="ECO:0000313" key="8">
    <source>
        <dbReference type="Proteomes" id="UP000245207"/>
    </source>
</evidence>
<proteinExistence type="predicted"/>
<evidence type="ECO:0000256" key="4">
    <source>
        <dbReference type="PROSITE-ProRule" id="PRU00376"/>
    </source>
</evidence>
<keyword evidence="1" id="KW-0805">Transcription regulation</keyword>
<protein>
    <submittedName>
        <fullName evidence="7">YEATS-like protein</fullName>
    </submittedName>
</protein>
<evidence type="ECO:0000256" key="1">
    <source>
        <dbReference type="ARBA" id="ARBA00023015"/>
    </source>
</evidence>
<dbReference type="InterPro" id="IPR005033">
    <property type="entry name" value="YEATS"/>
</dbReference>
<dbReference type="OrthoDB" id="16041at2759"/>
<feature type="domain" description="YEATS" evidence="6">
    <location>
        <begin position="68"/>
        <end position="212"/>
    </location>
</feature>
<comment type="caution">
    <text evidence="7">The sequence shown here is derived from an EMBL/GenBank/DDBJ whole genome shotgun (WGS) entry which is preliminary data.</text>
</comment>
<accession>A0A2U1NS79</accession>
<dbReference type="Proteomes" id="UP000245207">
    <property type="component" value="Unassembled WGS sequence"/>
</dbReference>
<evidence type="ECO:0000256" key="5">
    <source>
        <dbReference type="SAM" id="MobiDB-lite"/>
    </source>
</evidence>
<dbReference type="PANTHER" id="PTHR47573">
    <property type="entry name" value="PROTEIN AF-9 HOMOLOG"/>
    <property type="match status" value="1"/>
</dbReference>
<dbReference type="STRING" id="35608.A0A2U1NS79"/>
<feature type="region of interest" description="Disordered" evidence="5">
    <location>
        <begin position="1"/>
        <end position="25"/>
    </location>
</feature>
<comment type="subcellular location">
    <subcellularLocation>
        <location evidence="4">Nucleus</location>
    </subcellularLocation>
</comment>
<feature type="compositionally biased region" description="Polar residues" evidence="5">
    <location>
        <begin position="1"/>
        <end position="10"/>
    </location>
</feature>
<dbReference type="EMBL" id="PKPP01002277">
    <property type="protein sequence ID" value="PWA76363.1"/>
    <property type="molecule type" value="Genomic_DNA"/>
</dbReference>
<reference evidence="7 8" key="1">
    <citation type="journal article" date="2018" name="Mol. Plant">
        <title>The genome of Artemisia annua provides insight into the evolution of Asteraceae family and artemisinin biosynthesis.</title>
        <authorList>
            <person name="Shen Q."/>
            <person name="Zhang L."/>
            <person name="Liao Z."/>
            <person name="Wang S."/>
            <person name="Yan T."/>
            <person name="Shi P."/>
            <person name="Liu M."/>
            <person name="Fu X."/>
            <person name="Pan Q."/>
            <person name="Wang Y."/>
            <person name="Lv Z."/>
            <person name="Lu X."/>
            <person name="Zhang F."/>
            <person name="Jiang W."/>
            <person name="Ma Y."/>
            <person name="Chen M."/>
            <person name="Hao X."/>
            <person name="Li L."/>
            <person name="Tang Y."/>
            <person name="Lv G."/>
            <person name="Zhou Y."/>
            <person name="Sun X."/>
            <person name="Brodelius P.E."/>
            <person name="Rose J.K.C."/>
            <person name="Tang K."/>
        </authorList>
    </citation>
    <scope>NUCLEOTIDE SEQUENCE [LARGE SCALE GENOMIC DNA]</scope>
    <source>
        <strain evidence="8">cv. Huhao1</strain>
        <tissue evidence="7">Leaf</tissue>
    </source>
</reference>
<dbReference type="Pfam" id="PF03366">
    <property type="entry name" value="YEATS"/>
    <property type="match status" value="1"/>
</dbReference>